<dbReference type="Proteomes" id="UP001190926">
    <property type="component" value="Unassembled WGS sequence"/>
</dbReference>
<dbReference type="InterPro" id="IPR003618">
    <property type="entry name" value="TFIIS_cen_dom"/>
</dbReference>
<evidence type="ECO:0000259" key="2">
    <source>
        <dbReference type="PROSITE" id="PS51321"/>
    </source>
</evidence>
<feature type="compositionally biased region" description="Polar residues" evidence="1">
    <location>
        <begin position="614"/>
        <end position="635"/>
    </location>
</feature>
<name>A0AAD4JLU3_PERFH</name>
<protein>
    <recommendedName>
        <fullName evidence="2">TFIIS central domain-containing protein</fullName>
    </recommendedName>
</protein>
<evidence type="ECO:0000256" key="1">
    <source>
        <dbReference type="SAM" id="MobiDB-lite"/>
    </source>
</evidence>
<dbReference type="Pfam" id="PF07500">
    <property type="entry name" value="TFIIS_M"/>
    <property type="match status" value="1"/>
</dbReference>
<evidence type="ECO:0000313" key="4">
    <source>
        <dbReference type="Proteomes" id="UP001190926"/>
    </source>
</evidence>
<dbReference type="InterPro" id="IPR036575">
    <property type="entry name" value="TFIIS_cen_dom_sf"/>
</dbReference>
<reference evidence="3 4" key="1">
    <citation type="journal article" date="2021" name="Nat. Commun.">
        <title>Incipient diploidization of the medicinal plant Perilla within 10,000 years.</title>
        <authorList>
            <person name="Zhang Y."/>
            <person name="Shen Q."/>
            <person name="Leng L."/>
            <person name="Zhang D."/>
            <person name="Chen S."/>
            <person name="Shi Y."/>
            <person name="Ning Z."/>
            <person name="Chen S."/>
        </authorList>
    </citation>
    <scope>NUCLEOTIDE SEQUENCE [LARGE SCALE GENOMIC DNA]</scope>
    <source>
        <strain evidence="4">cv. PC099</strain>
    </source>
</reference>
<accession>A0AAD4JLU3</accession>
<dbReference type="PANTHER" id="PTHR11477">
    <property type="entry name" value="TRANSCRIPTION FACTOR S-II ZINC FINGER DOMAIN-CONTAINING PROTEIN"/>
    <property type="match status" value="1"/>
</dbReference>
<dbReference type="InterPro" id="IPR012921">
    <property type="entry name" value="SPOC_C"/>
</dbReference>
<feature type="region of interest" description="Disordered" evidence="1">
    <location>
        <begin position="960"/>
        <end position="1039"/>
    </location>
</feature>
<dbReference type="Gene3D" id="1.10.472.30">
    <property type="entry name" value="Transcription elongation factor S-II, central domain"/>
    <property type="match status" value="1"/>
</dbReference>
<feature type="compositionally biased region" description="Low complexity" evidence="1">
    <location>
        <begin position="989"/>
        <end position="998"/>
    </location>
</feature>
<dbReference type="Pfam" id="PF07744">
    <property type="entry name" value="SPOC"/>
    <property type="match status" value="1"/>
</dbReference>
<feature type="compositionally biased region" description="Polar residues" evidence="1">
    <location>
        <begin position="854"/>
        <end position="864"/>
    </location>
</feature>
<feature type="compositionally biased region" description="Acidic residues" evidence="1">
    <location>
        <begin position="965"/>
        <end position="974"/>
    </location>
</feature>
<comment type="caution">
    <text evidence="3">The sequence shown here is derived from an EMBL/GenBank/DDBJ whole genome shotgun (WGS) entry which is preliminary data.</text>
</comment>
<feature type="region of interest" description="Disordered" evidence="1">
    <location>
        <begin position="245"/>
        <end position="325"/>
    </location>
</feature>
<dbReference type="CDD" id="cd21538">
    <property type="entry name" value="SPOC_TFIIS"/>
    <property type="match status" value="1"/>
</dbReference>
<dbReference type="GO" id="GO:0005634">
    <property type="term" value="C:nucleus"/>
    <property type="evidence" value="ECO:0007669"/>
    <property type="project" value="TreeGrafter"/>
</dbReference>
<feature type="compositionally biased region" description="Basic and acidic residues" evidence="1">
    <location>
        <begin position="216"/>
        <end position="230"/>
    </location>
</feature>
<feature type="region of interest" description="Disordered" evidence="1">
    <location>
        <begin position="599"/>
        <end position="649"/>
    </location>
</feature>
<dbReference type="PANTHER" id="PTHR11477:SF20">
    <property type="entry name" value="SPOC DOMAIN _ TRANSCRIPTION ELONGATION FACTOR S-II PROTEIN"/>
    <property type="match status" value="1"/>
</dbReference>
<dbReference type="SMART" id="SM00510">
    <property type="entry name" value="TFS2M"/>
    <property type="match status" value="1"/>
</dbReference>
<feature type="compositionally biased region" description="Polar residues" evidence="1">
    <location>
        <begin position="191"/>
        <end position="213"/>
    </location>
</feature>
<feature type="region of interest" description="Disordered" evidence="1">
    <location>
        <begin position="124"/>
        <end position="230"/>
    </location>
</feature>
<feature type="compositionally biased region" description="Polar residues" evidence="1">
    <location>
        <begin position="287"/>
        <end position="307"/>
    </location>
</feature>
<feature type="domain" description="TFIIS central" evidence="2">
    <location>
        <begin position="372"/>
        <end position="486"/>
    </location>
</feature>
<dbReference type="AlphaFoldDB" id="A0AAD4JLU3"/>
<dbReference type="SUPFAM" id="SSF46942">
    <property type="entry name" value="Elongation factor TFIIS domain 2"/>
    <property type="match status" value="1"/>
</dbReference>
<proteinExistence type="predicted"/>
<feature type="compositionally biased region" description="Polar residues" evidence="1">
    <location>
        <begin position="245"/>
        <end position="264"/>
    </location>
</feature>
<keyword evidence="4" id="KW-1185">Reference proteome</keyword>
<organism evidence="3 4">
    <name type="scientific">Perilla frutescens var. hirtella</name>
    <name type="common">Perilla citriodora</name>
    <name type="synonym">Perilla setoyensis</name>
    <dbReference type="NCBI Taxonomy" id="608512"/>
    <lineage>
        <taxon>Eukaryota</taxon>
        <taxon>Viridiplantae</taxon>
        <taxon>Streptophyta</taxon>
        <taxon>Embryophyta</taxon>
        <taxon>Tracheophyta</taxon>
        <taxon>Spermatophyta</taxon>
        <taxon>Magnoliopsida</taxon>
        <taxon>eudicotyledons</taxon>
        <taxon>Gunneridae</taxon>
        <taxon>Pentapetalae</taxon>
        <taxon>asterids</taxon>
        <taxon>lamiids</taxon>
        <taxon>Lamiales</taxon>
        <taxon>Lamiaceae</taxon>
        <taxon>Nepetoideae</taxon>
        <taxon>Elsholtzieae</taxon>
        <taxon>Perilla</taxon>
    </lineage>
</organism>
<gene>
    <name evidence="3" type="ORF">C2S53_007819</name>
</gene>
<dbReference type="GO" id="GO:0006351">
    <property type="term" value="P:DNA-templated transcription"/>
    <property type="evidence" value="ECO:0007669"/>
    <property type="project" value="InterPro"/>
</dbReference>
<feature type="region of interest" description="Disordered" evidence="1">
    <location>
        <begin position="828"/>
        <end position="901"/>
    </location>
</feature>
<feature type="compositionally biased region" description="Polar residues" evidence="1">
    <location>
        <begin position="167"/>
        <end position="182"/>
    </location>
</feature>
<evidence type="ECO:0000313" key="3">
    <source>
        <dbReference type="EMBL" id="KAH6835836.1"/>
    </source>
</evidence>
<feature type="compositionally biased region" description="Polar residues" evidence="1">
    <location>
        <begin position="130"/>
        <end position="139"/>
    </location>
</feature>
<sequence>MSNNLVSQYPISGRQLVQMEHGSNSLDFPVTEMKMVGQVSNNPESHHFFVSGDQRGLLESLSTDSGFHASLMPENALGHNESSGVSMESNQAWMSDQLGHEHVSSPNCIDGQNSSTSFPVKRKAEVEPMLNSSTSQLSPQPHKRPAHMGSDANYPGFLQPSAHQRKTAQVQSRLSSPVTPAQPNKKVMRNDSMSGKSGLQRGQTGKRQTSQLESSSKVRSESSEGVRSKMRESLAAALALAFQNQGDASNTEKNQRDTNISHNPMDSHASHVSGSSGGGQVPVSGSDEVSPSNELTSLNKTSDSQVFSAELPPGGSRGNAPHAFQGFQYSLPDEDVSFGDNFFVKDDLLQGNGLSWAFDFDMHMSEGKETQHAEKPVSLKEEALGHNREVASLTPEDLAFEIEAELFKLFGGVNKKYRERGRSLLFNLKDRNNPELRERVMSGKISPERLCSMSAEELASKELSEWRMAKAEELAQMKVLPDTEVDIRRLVRKTHKGEFQVEVEHDDAIAAAEVSGGTSVLTRPQRKKDIESHSPSGASVKDKEKVAGQGSSAEGQDFSGSLIIQTDGTDPMQGMMVDELKDADLPPIVSLDEFMESLNNEPPFENLSGDAAQKSPTSHGESPKHASNTRASNRASDIRKAAMSQKASFVKKHDTTKDLRWSPAKEAALPNDVLNADHVWDGILQLNISSSVSVGGLFHSGEKTSTKGWPTSLEIKGRVRLDAFEKFLQELPMSRTRAVMVLHFVLRDKSSDDQRSNLSEAISSYISDERLGYAEPVPGVELYLCPPASRMFDMLNKHILKEHPESDKSIENGLIGVVVWRRAHISNTISPNSSSHHKHSLKKQPFGTPKRVQDSSNVNPNALTRTPRISKPQQPTDDDDDDDIPPGFGPGAVAKDDDDLPEFNFSGDLNLSSSRITSNDSLHALKKTKRPVDQVRELIKKYGQGEPSVASGSVLVSRSLGVEPWNDDDDDDDIPEWRPQAPQPPHHQPYPAAHGHQPSSLRLHPSDRLTPPSVTQQPPSGGAWAPPPGYLHGARWRQY</sequence>
<feature type="region of interest" description="Disordered" evidence="1">
    <location>
        <begin position="515"/>
        <end position="574"/>
    </location>
</feature>
<dbReference type="PROSITE" id="PS51321">
    <property type="entry name" value="TFIIS_CENTRAL"/>
    <property type="match status" value="1"/>
</dbReference>
<dbReference type="EMBL" id="SDAM02000032">
    <property type="protein sequence ID" value="KAH6835836.1"/>
    <property type="molecule type" value="Genomic_DNA"/>
</dbReference>
<feature type="compositionally biased region" description="Polar residues" evidence="1">
    <location>
        <begin position="549"/>
        <end position="568"/>
    </location>
</feature>